<reference evidence="11" key="1">
    <citation type="submission" date="2017-08" db="EMBL/GenBank/DDBJ databases">
        <title>A dynamic microbial community with high functional redundancy inhabits the cold, oxic subseafloor aquifer.</title>
        <authorList>
            <person name="Tully B.J."/>
            <person name="Wheat C.G."/>
            <person name="Glazer B.T."/>
            <person name="Huber J.A."/>
        </authorList>
    </citation>
    <scope>NUCLEOTIDE SEQUENCE [LARGE SCALE GENOMIC DNA]</scope>
</reference>
<evidence type="ECO:0000256" key="7">
    <source>
        <dbReference type="ARBA" id="ARBA00023136"/>
    </source>
</evidence>
<evidence type="ECO:0000256" key="5">
    <source>
        <dbReference type="ARBA" id="ARBA00022801"/>
    </source>
</evidence>
<dbReference type="Proteomes" id="UP000218172">
    <property type="component" value="Unassembled WGS sequence"/>
</dbReference>
<feature type="transmembrane region" description="Helical" evidence="8">
    <location>
        <begin position="159"/>
        <end position="180"/>
    </location>
</feature>
<dbReference type="PANTHER" id="PTHR43066:SF1">
    <property type="entry name" value="RHOMBOID PROTEIN 2"/>
    <property type="match status" value="1"/>
</dbReference>
<name>A0A2A4MPS5_9GAMM</name>
<evidence type="ECO:0000256" key="4">
    <source>
        <dbReference type="ARBA" id="ARBA00022692"/>
    </source>
</evidence>
<dbReference type="EMBL" id="NVQR01000054">
    <property type="protein sequence ID" value="PCH61850.1"/>
    <property type="molecule type" value="Genomic_DNA"/>
</dbReference>
<keyword evidence="5" id="KW-0378">Hydrolase</keyword>
<sequence>MIKNITRIEPIAMILLMWLLYLIALLSPISFLNFGIMPRSLGGLIGLFTAPFVHLGLYHILSNSIPFVILGLLVRMEGRARFIKVTAIIMVIGGLVPWLFSGADSIVGASGLVFGYWAYLLCNGIYTRSLKAIAIAIVVFIVYGTMFFSLFRFYPGVSFAGHLGGALGGFCASYVLTNFLSSKAADNK</sequence>
<dbReference type="Pfam" id="PF01694">
    <property type="entry name" value="Rhomboid"/>
    <property type="match status" value="1"/>
</dbReference>
<feature type="transmembrane region" description="Helical" evidence="8">
    <location>
        <begin position="12"/>
        <end position="36"/>
    </location>
</feature>
<evidence type="ECO:0000256" key="8">
    <source>
        <dbReference type="SAM" id="Phobius"/>
    </source>
</evidence>
<dbReference type="GO" id="GO:0006508">
    <property type="term" value="P:proteolysis"/>
    <property type="evidence" value="ECO:0007669"/>
    <property type="project" value="UniProtKB-KW"/>
</dbReference>
<dbReference type="InterPro" id="IPR035952">
    <property type="entry name" value="Rhomboid-like_sf"/>
</dbReference>
<dbReference type="GO" id="GO:0016020">
    <property type="term" value="C:membrane"/>
    <property type="evidence" value="ECO:0007669"/>
    <property type="project" value="UniProtKB-SubCell"/>
</dbReference>
<evidence type="ECO:0000313" key="11">
    <source>
        <dbReference type="Proteomes" id="UP000218172"/>
    </source>
</evidence>
<dbReference type="InterPro" id="IPR022764">
    <property type="entry name" value="Peptidase_S54_rhomboid_dom"/>
</dbReference>
<comment type="subcellular location">
    <subcellularLocation>
        <location evidence="1">Membrane</location>
        <topology evidence="1">Multi-pass membrane protein</topology>
    </subcellularLocation>
</comment>
<evidence type="ECO:0000256" key="3">
    <source>
        <dbReference type="ARBA" id="ARBA00022670"/>
    </source>
</evidence>
<evidence type="ECO:0000256" key="1">
    <source>
        <dbReference type="ARBA" id="ARBA00004141"/>
    </source>
</evidence>
<feature type="domain" description="Peptidase S54 rhomboid" evidence="9">
    <location>
        <begin position="44"/>
        <end position="177"/>
    </location>
</feature>
<dbReference type="PANTHER" id="PTHR43066">
    <property type="entry name" value="RHOMBOID-RELATED PROTEIN"/>
    <property type="match status" value="1"/>
</dbReference>
<protein>
    <submittedName>
        <fullName evidence="10">Rhomboid family intramembrane serine protease</fullName>
    </submittedName>
</protein>
<comment type="similarity">
    <text evidence="2">Belongs to the peptidase S54 family.</text>
</comment>
<keyword evidence="4 8" id="KW-0812">Transmembrane</keyword>
<dbReference type="SUPFAM" id="SSF144091">
    <property type="entry name" value="Rhomboid-like"/>
    <property type="match status" value="1"/>
</dbReference>
<evidence type="ECO:0000256" key="2">
    <source>
        <dbReference type="ARBA" id="ARBA00009045"/>
    </source>
</evidence>
<feature type="transmembrane region" description="Helical" evidence="8">
    <location>
        <begin position="106"/>
        <end position="126"/>
    </location>
</feature>
<keyword evidence="6 8" id="KW-1133">Transmembrane helix</keyword>
<comment type="caution">
    <text evidence="10">The sequence shown here is derived from an EMBL/GenBank/DDBJ whole genome shotgun (WGS) entry which is preliminary data.</text>
</comment>
<evidence type="ECO:0000256" key="6">
    <source>
        <dbReference type="ARBA" id="ARBA00022989"/>
    </source>
</evidence>
<feature type="transmembrane region" description="Helical" evidence="8">
    <location>
        <begin position="81"/>
        <end position="100"/>
    </location>
</feature>
<feature type="transmembrane region" description="Helical" evidence="8">
    <location>
        <begin position="56"/>
        <end position="74"/>
    </location>
</feature>
<gene>
    <name evidence="10" type="ORF">COC19_03930</name>
</gene>
<proteinExistence type="inferred from homology"/>
<dbReference type="Gene3D" id="1.20.1540.10">
    <property type="entry name" value="Rhomboid-like"/>
    <property type="match status" value="1"/>
</dbReference>
<dbReference type="AlphaFoldDB" id="A0A2A4MPS5"/>
<organism evidence="10 11">
    <name type="scientific">SAR86 cluster bacterium</name>
    <dbReference type="NCBI Taxonomy" id="2030880"/>
    <lineage>
        <taxon>Bacteria</taxon>
        <taxon>Pseudomonadati</taxon>
        <taxon>Pseudomonadota</taxon>
        <taxon>Gammaproteobacteria</taxon>
        <taxon>SAR86 cluster</taxon>
    </lineage>
</organism>
<accession>A0A2A4MPS5</accession>
<feature type="transmembrane region" description="Helical" evidence="8">
    <location>
        <begin position="133"/>
        <end position="153"/>
    </location>
</feature>
<keyword evidence="7 8" id="KW-0472">Membrane</keyword>
<keyword evidence="3 10" id="KW-0645">Protease</keyword>
<evidence type="ECO:0000259" key="9">
    <source>
        <dbReference type="Pfam" id="PF01694"/>
    </source>
</evidence>
<dbReference type="GO" id="GO:0004252">
    <property type="term" value="F:serine-type endopeptidase activity"/>
    <property type="evidence" value="ECO:0007669"/>
    <property type="project" value="InterPro"/>
</dbReference>
<evidence type="ECO:0000313" key="10">
    <source>
        <dbReference type="EMBL" id="PCH61850.1"/>
    </source>
</evidence>